<comment type="function">
    <text evidence="4">Subunit of the V1 complex of vacuolar(H+)-ATPase (V-ATPase), a multisubunit enzyme composed of a peripheral complex (V1) that hydrolyzes ATP and a membrane integral complex (V0) that translocates protons. V-ATPase is responsible for acidifying and maintaining the pH of intracellular compartments and in some cell types, is targeted to the plasma membrane, where it is responsible for acidifying the extracellular environment.</text>
</comment>
<feature type="compositionally biased region" description="Basic and acidic residues" evidence="5">
    <location>
        <begin position="1166"/>
        <end position="1182"/>
    </location>
</feature>
<dbReference type="EMBL" id="OU963921">
    <property type="protein sequence ID" value="CAH2988017.1"/>
    <property type="molecule type" value="Genomic_DNA"/>
</dbReference>
<feature type="region of interest" description="Disordered" evidence="5">
    <location>
        <begin position="329"/>
        <end position="363"/>
    </location>
</feature>
<organism evidence="6 7">
    <name type="scientific">Chilo suppressalis</name>
    <name type="common">Asiatic rice borer moth</name>
    <dbReference type="NCBI Taxonomy" id="168631"/>
    <lineage>
        <taxon>Eukaryota</taxon>
        <taxon>Metazoa</taxon>
        <taxon>Ecdysozoa</taxon>
        <taxon>Arthropoda</taxon>
        <taxon>Hexapoda</taxon>
        <taxon>Insecta</taxon>
        <taxon>Pterygota</taxon>
        <taxon>Neoptera</taxon>
        <taxon>Endopterygota</taxon>
        <taxon>Lepidoptera</taxon>
        <taxon>Glossata</taxon>
        <taxon>Ditrysia</taxon>
        <taxon>Pyraloidea</taxon>
        <taxon>Crambidae</taxon>
        <taxon>Crambinae</taxon>
        <taxon>Chilo</taxon>
    </lineage>
</organism>
<dbReference type="Gene3D" id="1.10.287.3240">
    <property type="match status" value="1"/>
</dbReference>
<keyword evidence="3" id="KW-0406">Ion transport</keyword>
<evidence type="ECO:0000256" key="1">
    <source>
        <dbReference type="ARBA" id="ARBA00005850"/>
    </source>
</evidence>
<proteinExistence type="inferred from homology"/>
<dbReference type="PANTHER" id="PTHR11671">
    <property type="entry name" value="V-TYPE ATP SYNTHASE SUBUNIT D"/>
    <property type="match status" value="1"/>
</dbReference>
<keyword evidence="7" id="KW-1185">Reference proteome</keyword>
<accession>A0ABN8LF64</accession>
<name>A0ABN8LF64_CHISP</name>
<sequence length="1598" mass="178208">MFEEEEEDSGMTAVRYACMPSLVSLQLMRNRLHLAYLGRKLMKWSALATGRELRKIAMQLDMVYDSFGEDLRNAFMLLARGRYFCPMMNKMVIENIAEEASVRAKSTLRMVTGVKIPQYEIVESGVEPYEHLGIEKGGQQIHEAKVAWLDLLKRLILIVQLRVSFTLVELANKSATKRKNVLSKTVTPRIMATLMYIMSELEEQAREETFRLKRVKQNKTKKSDSQKKDRQFDPEDPVCTCNMLELDDEDITEMLYPNGTNSFKNISETTVTSKHSAKPYDDEDKKQLDYLLTHVDEIVQNLEKQKEISKSTEQLIETCNKFKGTIKSLTTTTPSQSSHPPQNSKPQLSKASSSSSNGDNVKKAGSCGHSCYRMITQEIGRDTSTMRSTASEYHKRCIAPIDVDQKNYMPVPQSKTDEYLKVDSHEAGNKETPCPCYKTKSSSATDQSKVKLTTPNLKTEEYLKIYLSDEEESAVNKVGLCPTCAEKPKVNNLDRIENMSAPQSKSEEYIKEHLLHQNKSAGSKKDRCSKCGKNTENCLTSDIQERIELMSAPQSQSEEYVKKHLMQQNKSAALKEAMCSNCGKKTVNGMPPDVQDRIQLMSAPQSQSEEYVKKHLLHQNKSAALKEAICSNCGKKTVNGIPPDVQDRIQLMSAPQSQSEEYVKKHLMQQNKSTALKEAMCSNCGKKTVNGMPPDVQDRIQLMSAPQSQSEEYVKKHLLHQNKSAALKEAICSNCGKKTVNGIPSDVQDRIQLMSAPQSQSEEYVKKHLVHQNKSAALKEAMCSNCGKKTVNDTSLNVQERIQLMSAPQSKSEEYVRKHLLHQNKMAALKEAMCSNCGKKSVNAISPDVQDRIQLMSAPQSKSEEYVRKHLLHQNKSATSKESLCFNCAKNAAKGLPPDVQDRIQLMSAPQSQSEEYLRKHLFHQNKSDKSSKAVCSDCAKKAKDTIDPDMLKRIDYISAPESEPEEYIIKHLLCSNCAKKAETPMAPDIQERIQYMSAPQSQSEEYVRKHLLHQNKLNGSKGALCSNCVKKVHSGITPEIQERIDYMSAPESESEEYIKKHLSNQNKSAGSKEIMCTVCASRTGKKDELVPESKSKCCSKTNSLGAGLMVKSPSPSQKDVCCKVASKENEVVTSGKEKETINCDKCSAGGKLDTIEMDRTSSSEYHKRCFPEKPQQKDKGPDSCSKLNEANKQTPCGVCSSQEKLGVCSPRRSGSAEAIWRDTCTSTTDFDVVPSTMPSKSTLKQCSKYKKEHSNTAIKIIAKPSSRYKSDKQSIGGISASSECLTCNYSSKTKSLNESDTNALCKQCRHKFDGKTKRGASESNVCKRCQANFENSVTRTSSNRCPRCKKEKSFTKHTCPMCQSENSSISDFQGGLSLGSEKSKCGLCGKESTNRTCQDVDSLGLKSCILSFIKAKLLSERPEDEIPCPRCNARKDAERCETACLLCKKRMSKTSKFSEDWNSGGSCTFSNKSRDPGRGFCASQDSDDEEVCCGTQTVAKHSCKFDDNVQVACIPDNDKTGEVSVQEDSTVKTKESGVNTRTADRYDVRPVHLLSRNTSRSSCSCKPGASLNLCRCKSAPTCNSKHKSLRDVRSYDL</sequence>
<evidence type="ECO:0000256" key="5">
    <source>
        <dbReference type="SAM" id="MobiDB-lite"/>
    </source>
</evidence>
<evidence type="ECO:0000256" key="2">
    <source>
        <dbReference type="ARBA" id="ARBA00022448"/>
    </source>
</evidence>
<evidence type="ECO:0000256" key="4">
    <source>
        <dbReference type="ARBA" id="ARBA00045737"/>
    </source>
</evidence>
<gene>
    <name evidence="6" type="ORF">CHILSU_LOCUS7543</name>
</gene>
<comment type="similarity">
    <text evidence="1">Belongs to the V-ATPase D subunit family.</text>
</comment>
<keyword evidence="2" id="KW-0813">Transport</keyword>
<evidence type="ECO:0000256" key="3">
    <source>
        <dbReference type="ARBA" id="ARBA00023065"/>
    </source>
</evidence>
<dbReference type="Pfam" id="PF01813">
    <property type="entry name" value="ATP-synt_D"/>
    <property type="match status" value="1"/>
</dbReference>
<dbReference type="InterPro" id="IPR002699">
    <property type="entry name" value="V_ATPase_D"/>
</dbReference>
<feature type="compositionally biased region" description="Basic and acidic residues" evidence="5">
    <location>
        <begin position="221"/>
        <end position="233"/>
    </location>
</feature>
<evidence type="ECO:0000313" key="6">
    <source>
        <dbReference type="EMBL" id="CAH2988017.1"/>
    </source>
</evidence>
<feature type="region of interest" description="Disordered" evidence="5">
    <location>
        <begin position="215"/>
        <end position="234"/>
    </location>
</feature>
<dbReference type="Proteomes" id="UP001153292">
    <property type="component" value="Chromosome 28"/>
</dbReference>
<feature type="compositionally biased region" description="Low complexity" evidence="5">
    <location>
        <begin position="330"/>
        <end position="359"/>
    </location>
</feature>
<evidence type="ECO:0000313" key="7">
    <source>
        <dbReference type="Proteomes" id="UP001153292"/>
    </source>
</evidence>
<protein>
    <submittedName>
        <fullName evidence="6">Uncharacterized protein</fullName>
    </submittedName>
</protein>
<feature type="region of interest" description="Disordered" evidence="5">
    <location>
        <begin position="1166"/>
        <end position="1186"/>
    </location>
</feature>
<reference evidence="6" key="1">
    <citation type="submission" date="2021-12" db="EMBL/GenBank/DDBJ databases">
        <authorList>
            <person name="King R."/>
        </authorList>
    </citation>
    <scope>NUCLEOTIDE SEQUENCE</scope>
</reference>